<evidence type="ECO:0008006" key="3">
    <source>
        <dbReference type="Google" id="ProtNLM"/>
    </source>
</evidence>
<keyword evidence="2" id="KW-1185">Reference proteome</keyword>
<reference evidence="1 2" key="1">
    <citation type="submission" date="2020-05" db="EMBL/GenBank/DDBJ databases">
        <title>Distinct polysaccharide utilization as determinants for interspecies competition between intestinal Prevotella spp.</title>
        <authorList>
            <person name="Galvez E.J.C."/>
            <person name="Iljazovic A."/>
            <person name="Strowig T."/>
        </authorList>
    </citation>
    <scope>NUCLEOTIDE SEQUENCE [LARGE SCALE GENOMIC DNA]</scope>
    <source>
        <strain evidence="1 2">PMUR</strain>
    </source>
</reference>
<organism evidence="1 2">
    <name type="scientific">Xylanibacter muris</name>
    <dbReference type="NCBI Taxonomy" id="2736290"/>
    <lineage>
        <taxon>Bacteria</taxon>
        <taxon>Pseudomonadati</taxon>
        <taxon>Bacteroidota</taxon>
        <taxon>Bacteroidia</taxon>
        <taxon>Bacteroidales</taxon>
        <taxon>Prevotellaceae</taxon>
        <taxon>Xylanibacter</taxon>
    </lineage>
</organism>
<gene>
    <name evidence="1" type="ORF">HPS56_06155</name>
</gene>
<proteinExistence type="predicted"/>
<protein>
    <recommendedName>
        <fullName evidence="3">DHHW protein</fullName>
    </recommendedName>
</protein>
<name>A0ABX2AL66_9BACT</name>
<evidence type="ECO:0000313" key="1">
    <source>
        <dbReference type="EMBL" id="NPD91939.1"/>
    </source>
</evidence>
<dbReference type="Proteomes" id="UP000714420">
    <property type="component" value="Unassembled WGS sequence"/>
</dbReference>
<comment type="caution">
    <text evidence="1">The sequence shown here is derived from an EMBL/GenBank/DDBJ whole genome shotgun (WGS) entry which is preliminary data.</text>
</comment>
<dbReference type="Pfam" id="PF14286">
    <property type="entry name" value="DHHW"/>
    <property type="match status" value="1"/>
</dbReference>
<dbReference type="RefSeq" id="WP_172275280.1">
    <property type="nucleotide sequence ID" value="NZ_CASGMU010000003.1"/>
</dbReference>
<evidence type="ECO:0000313" key="2">
    <source>
        <dbReference type="Proteomes" id="UP000714420"/>
    </source>
</evidence>
<dbReference type="InterPro" id="IPR025945">
    <property type="entry name" value="DHHW"/>
</dbReference>
<accession>A0ABX2AL66</accession>
<dbReference type="EMBL" id="JABKKF010000004">
    <property type="protein sequence ID" value="NPD91939.1"/>
    <property type="molecule type" value="Genomic_DNA"/>
</dbReference>
<sequence>MNKIIISLIMLSMIFAGGTGVYAVAYMAVRPAAGKTAVRKKTVRRKTARRPVRRAVPRRSEGILVVDTGMNTRALEIFHGSRQYAEEYVAAVNSYKRALGDSVNVYCMVIPTAVAFYCPDSMRGKTRDEYQAICDMYSLLSDSVAPVDIFPVLQSRAGEPIYSRTDHHWAPLGAYYAAEAFAGKAGVPFRDITEYDVRTVRDYVGSMYRFSGNIAVKKAPEDFVYYVPQDSSYTTTYRYYKFDSRKNVIGVSEPEDGRFFIPYSDGHGGAYCTFMGGDTRMVKVSTSAKNGRKLMILKDSYGNALPGYLFGSFEEIHVVDFRYFTGNVISYGKDNGITDVLFANNLIHANMASTGRRYRMMMEQQ</sequence>